<name>A0A8E0WVW7_9SPHN</name>
<dbReference type="Proteomes" id="UP000028135">
    <property type="component" value="Unassembled WGS sequence"/>
</dbReference>
<gene>
    <name evidence="1" type="ORF">AL00_01065</name>
</gene>
<sequence length="111" mass="12134">MLRQQIATALVISPALLTAGHSGNRRLVIKKSDAFAMLALMIFHDKVETRIKTVDRQRPLAPAPIRISGQKRKAMLTDSLQSEKLVAEIENIVLVASRSPGIGASSLHGRR</sequence>
<organism evidence="1 2">
    <name type="scientific">Sphingobium indicum F2</name>
    <dbReference type="NCBI Taxonomy" id="1450518"/>
    <lineage>
        <taxon>Bacteria</taxon>
        <taxon>Pseudomonadati</taxon>
        <taxon>Pseudomonadota</taxon>
        <taxon>Alphaproteobacteria</taxon>
        <taxon>Sphingomonadales</taxon>
        <taxon>Sphingomonadaceae</taxon>
        <taxon>Sphingobium</taxon>
    </lineage>
</organism>
<reference evidence="1 2" key="1">
    <citation type="submission" date="2014-05" db="EMBL/GenBank/DDBJ databases">
        <title>Genome Announcement of Sphingobium lucknowense F2.</title>
        <authorList>
            <person name="Lal R."/>
            <person name="Negi V."/>
            <person name="Lata P."/>
            <person name="Sangwan N."/>
            <person name="Gupta S.K."/>
            <person name="Rao D.L.N."/>
            <person name="Das S."/>
        </authorList>
    </citation>
    <scope>NUCLEOTIDE SEQUENCE [LARGE SCALE GENOMIC DNA]</scope>
    <source>
        <strain evidence="1 2">F2</strain>
    </source>
</reference>
<accession>A0A8E0WVW7</accession>
<comment type="caution">
    <text evidence="1">The sequence shown here is derived from an EMBL/GenBank/DDBJ whole genome shotgun (WGS) entry which is preliminary data.</text>
</comment>
<evidence type="ECO:0000313" key="1">
    <source>
        <dbReference type="EMBL" id="KER38339.1"/>
    </source>
</evidence>
<dbReference type="AlphaFoldDB" id="A0A8E0WVW7"/>
<evidence type="ECO:0000313" key="2">
    <source>
        <dbReference type="Proteomes" id="UP000028135"/>
    </source>
</evidence>
<proteinExistence type="predicted"/>
<dbReference type="EMBL" id="JANF02000003">
    <property type="protein sequence ID" value="KER38339.1"/>
    <property type="molecule type" value="Genomic_DNA"/>
</dbReference>
<protein>
    <submittedName>
        <fullName evidence="1">Uncharacterized protein</fullName>
    </submittedName>
</protein>